<feature type="signal peptide" evidence="3">
    <location>
        <begin position="1"/>
        <end position="23"/>
    </location>
</feature>
<dbReference type="PROSITE" id="PS50005">
    <property type="entry name" value="TPR"/>
    <property type="match status" value="2"/>
</dbReference>
<feature type="repeat" description="TPR" evidence="1">
    <location>
        <begin position="92"/>
        <end position="125"/>
    </location>
</feature>
<organism evidence="4 5">
    <name type="scientific">Candidatus Sulfomarinibacter kjeldsenii</name>
    <dbReference type="NCBI Taxonomy" id="2885994"/>
    <lineage>
        <taxon>Bacteria</taxon>
        <taxon>Pseudomonadati</taxon>
        <taxon>Acidobacteriota</taxon>
        <taxon>Thermoanaerobaculia</taxon>
        <taxon>Thermoanaerobaculales</taxon>
        <taxon>Candidatus Sulfomarinibacteraceae</taxon>
        <taxon>Candidatus Sulfomarinibacter</taxon>
    </lineage>
</organism>
<dbReference type="EMBL" id="JACXWA010000076">
    <property type="protein sequence ID" value="MBD3870649.1"/>
    <property type="molecule type" value="Genomic_DNA"/>
</dbReference>
<dbReference type="Gene3D" id="1.25.40.10">
    <property type="entry name" value="Tetratricopeptide repeat domain"/>
    <property type="match status" value="1"/>
</dbReference>
<evidence type="ECO:0000313" key="5">
    <source>
        <dbReference type="Proteomes" id="UP000598633"/>
    </source>
</evidence>
<proteinExistence type="predicted"/>
<feature type="chain" id="PRO_5035322695" evidence="3">
    <location>
        <begin position="24"/>
        <end position="307"/>
    </location>
</feature>
<feature type="compositionally biased region" description="Pro residues" evidence="2">
    <location>
        <begin position="239"/>
        <end position="255"/>
    </location>
</feature>
<feature type="compositionally biased region" description="Polar residues" evidence="2">
    <location>
        <begin position="227"/>
        <end position="236"/>
    </location>
</feature>
<keyword evidence="1" id="KW-0802">TPR repeat</keyword>
<sequence>MGAKFAGLLFVVVAIVVFSAAVAATDEPMFVRWLVMDDPGDETIRDYWERAEREELDPPAMVDLGTMLFYRGYPKDAVRVFKQALDLDPDLYEAWFRIGLVEHSEGDLDSARQAYKRSLKKLTGHGWCNFYLGLLEEQLGHSSNALYYYRRALKFAPELANPRVNPEIMTSKLMLGVQLQDQDRRRFKDSLPMPYLEPGKVERVRRRYEPKPPPESEGVPEPEAAVGTTQIEQQQAEPRPTPAQSAPPPRPAPPRRAPRPTTASPQGTKDDDAGKPYGMPAVGNVSDEAHFIPMWPNLVARAAEALI</sequence>
<feature type="repeat" description="TPR" evidence="1">
    <location>
        <begin position="58"/>
        <end position="91"/>
    </location>
</feature>
<keyword evidence="3" id="KW-0732">Signal</keyword>
<evidence type="ECO:0000313" key="4">
    <source>
        <dbReference type="EMBL" id="MBD3870649.1"/>
    </source>
</evidence>
<evidence type="ECO:0000256" key="1">
    <source>
        <dbReference type="PROSITE-ProRule" id="PRU00339"/>
    </source>
</evidence>
<dbReference type="Pfam" id="PF13432">
    <property type="entry name" value="TPR_16"/>
    <property type="match status" value="1"/>
</dbReference>
<dbReference type="AlphaFoldDB" id="A0A8J7CGC5"/>
<dbReference type="InterPro" id="IPR011990">
    <property type="entry name" value="TPR-like_helical_dom_sf"/>
</dbReference>
<evidence type="ECO:0000256" key="3">
    <source>
        <dbReference type="SAM" id="SignalP"/>
    </source>
</evidence>
<dbReference type="SMART" id="SM00028">
    <property type="entry name" value="TPR"/>
    <property type="match status" value="3"/>
</dbReference>
<dbReference type="Proteomes" id="UP000598633">
    <property type="component" value="Unassembled WGS sequence"/>
</dbReference>
<feature type="region of interest" description="Disordered" evidence="2">
    <location>
        <begin position="202"/>
        <end position="284"/>
    </location>
</feature>
<comment type="caution">
    <text evidence="4">The sequence shown here is derived from an EMBL/GenBank/DDBJ whole genome shotgun (WGS) entry which is preliminary data.</text>
</comment>
<reference evidence="4 5" key="1">
    <citation type="submission" date="2020-08" db="EMBL/GenBank/DDBJ databases">
        <title>Acidobacteriota in marine sediments use diverse sulfur dissimilation pathways.</title>
        <authorList>
            <person name="Wasmund K."/>
        </authorList>
    </citation>
    <scope>NUCLEOTIDE SEQUENCE [LARGE SCALE GENOMIC DNA]</scope>
    <source>
        <strain evidence="4">MAG AM3-A</strain>
    </source>
</reference>
<dbReference type="SUPFAM" id="SSF48452">
    <property type="entry name" value="TPR-like"/>
    <property type="match status" value="1"/>
</dbReference>
<name>A0A8J7CGC5_9BACT</name>
<protein>
    <submittedName>
        <fullName evidence="4">Tetratricopeptide repeat protein</fullName>
    </submittedName>
</protein>
<evidence type="ECO:0000256" key="2">
    <source>
        <dbReference type="SAM" id="MobiDB-lite"/>
    </source>
</evidence>
<accession>A0A8J7CGC5</accession>
<feature type="compositionally biased region" description="Basic and acidic residues" evidence="2">
    <location>
        <begin position="202"/>
        <end position="214"/>
    </location>
</feature>
<dbReference type="InterPro" id="IPR019734">
    <property type="entry name" value="TPR_rpt"/>
</dbReference>
<gene>
    <name evidence="4" type="ORF">IFJ97_04745</name>
</gene>